<keyword evidence="3" id="KW-1185">Reference proteome</keyword>
<reference evidence="4 5" key="1">
    <citation type="submission" date="2024-02" db="UniProtKB">
        <authorList>
            <consortium name="WormBaseParasite"/>
        </authorList>
    </citation>
    <scope>IDENTIFICATION</scope>
</reference>
<feature type="region of interest" description="Disordered" evidence="1">
    <location>
        <begin position="80"/>
        <end position="106"/>
    </location>
</feature>
<feature type="domain" description="ARF7 effector protein C-terminal" evidence="2">
    <location>
        <begin position="61"/>
        <end position="161"/>
    </location>
</feature>
<name>A0AAF3EXV0_9BILA</name>
<proteinExistence type="predicted"/>
<dbReference type="AlphaFoldDB" id="A0AAF3EXV0"/>
<protein>
    <submittedName>
        <fullName evidence="4 5">ARF7 effector protein C-terminal domain-containing protein</fullName>
    </submittedName>
</protein>
<accession>A0AAF3EXV0</accession>
<dbReference type="WBParaSite" id="MBELARI_LOCUS19043">
    <property type="protein sequence ID" value="MBELARI_LOCUS19043"/>
    <property type="gene ID" value="MBELARI_LOCUS19043"/>
</dbReference>
<dbReference type="InterPro" id="IPR029264">
    <property type="entry name" value="ARF7EP_C"/>
</dbReference>
<dbReference type="Pfam" id="PF14949">
    <property type="entry name" value="ARF7EP_C"/>
    <property type="match status" value="1"/>
</dbReference>
<feature type="compositionally biased region" description="Basic and acidic residues" evidence="1">
    <location>
        <begin position="94"/>
        <end position="106"/>
    </location>
</feature>
<evidence type="ECO:0000313" key="4">
    <source>
        <dbReference type="WBParaSite" id="MBELARI_LOCUS1690"/>
    </source>
</evidence>
<evidence type="ECO:0000259" key="2">
    <source>
        <dbReference type="Pfam" id="PF14949"/>
    </source>
</evidence>
<dbReference type="WBParaSite" id="MBELARI_LOCUS1690">
    <property type="protein sequence ID" value="MBELARI_LOCUS1690"/>
    <property type="gene ID" value="MBELARI_LOCUS1690"/>
</dbReference>
<organism evidence="3 5">
    <name type="scientific">Mesorhabditis belari</name>
    <dbReference type="NCBI Taxonomy" id="2138241"/>
    <lineage>
        <taxon>Eukaryota</taxon>
        <taxon>Metazoa</taxon>
        <taxon>Ecdysozoa</taxon>
        <taxon>Nematoda</taxon>
        <taxon>Chromadorea</taxon>
        <taxon>Rhabditida</taxon>
        <taxon>Rhabditina</taxon>
        <taxon>Rhabditomorpha</taxon>
        <taxon>Rhabditoidea</taxon>
        <taxon>Rhabditidae</taxon>
        <taxon>Mesorhabditinae</taxon>
        <taxon>Mesorhabditis</taxon>
    </lineage>
</organism>
<dbReference type="Proteomes" id="UP000887575">
    <property type="component" value="Unassembled WGS sequence"/>
</dbReference>
<evidence type="ECO:0000313" key="5">
    <source>
        <dbReference type="WBParaSite" id="MBELARI_LOCUS19043"/>
    </source>
</evidence>
<evidence type="ECO:0000256" key="1">
    <source>
        <dbReference type="SAM" id="MobiDB-lite"/>
    </source>
</evidence>
<dbReference type="PANTHER" id="PTHR46536">
    <property type="entry name" value="ARL14 EFFECTOR PROTEIN"/>
    <property type="match status" value="1"/>
</dbReference>
<evidence type="ECO:0000313" key="3">
    <source>
        <dbReference type="Proteomes" id="UP000887575"/>
    </source>
</evidence>
<feature type="region of interest" description="Disordered" evidence="1">
    <location>
        <begin position="19"/>
        <end position="40"/>
    </location>
</feature>
<sequence length="177" mass="20046">MSTDQGPLFSTNDTLRMLAESAAPSETRSDNENAANAHLDDDEVILDMSDREKANEMLMAKELKNLQFENPGTNQVLAEYGSIGTSRRKRAVRQKNEQRTERKDPYHDEKGKLVVNGERFTLCDCLRAACSGCHWPCPRCGSRRCGPVCQVNRTFAYQEISDPYANVHHENPFINDH</sequence>
<dbReference type="PANTHER" id="PTHR46536:SF3">
    <property type="entry name" value="ARF7 EFFECTOR PROTEIN C-TERMINAL DOMAIN-CONTAINING PROTEIN"/>
    <property type="match status" value="1"/>
</dbReference>